<gene>
    <name evidence="1" type="ORF">HPB49_018460</name>
</gene>
<dbReference type="Proteomes" id="UP000821865">
    <property type="component" value="Chromosome 9"/>
</dbReference>
<keyword evidence="2" id="KW-1185">Reference proteome</keyword>
<protein>
    <submittedName>
        <fullName evidence="1">Uncharacterized protein</fullName>
    </submittedName>
</protein>
<proteinExistence type="predicted"/>
<comment type="caution">
    <text evidence="1">The sequence shown here is derived from an EMBL/GenBank/DDBJ whole genome shotgun (WGS) entry which is preliminary data.</text>
</comment>
<evidence type="ECO:0000313" key="2">
    <source>
        <dbReference type="Proteomes" id="UP000821865"/>
    </source>
</evidence>
<dbReference type="EMBL" id="CM023478">
    <property type="protein sequence ID" value="KAH7933865.1"/>
    <property type="molecule type" value="Genomic_DNA"/>
</dbReference>
<evidence type="ECO:0000313" key="1">
    <source>
        <dbReference type="EMBL" id="KAH7933865.1"/>
    </source>
</evidence>
<organism evidence="1 2">
    <name type="scientific">Dermacentor silvarum</name>
    <name type="common">Tick</name>
    <dbReference type="NCBI Taxonomy" id="543639"/>
    <lineage>
        <taxon>Eukaryota</taxon>
        <taxon>Metazoa</taxon>
        <taxon>Ecdysozoa</taxon>
        <taxon>Arthropoda</taxon>
        <taxon>Chelicerata</taxon>
        <taxon>Arachnida</taxon>
        <taxon>Acari</taxon>
        <taxon>Parasitiformes</taxon>
        <taxon>Ixodida</taxon>
        <taxon>Ixodoidea</taxon>
        <taxon>Ixodidae</taxon>
        <taxon>Rhipicephalinae</taxon>
        <taxon>Dermacentor</taxon>
    </lineage>
</organism>
<accession>A0ACB8C4Y2</accession>
<sequence length="237" mass="27195">MYHCFVNLLPCCGDIESNPGPSTEDILKIIRDDIRDLKQTTNSKFRESTDKLNAIDTKLDNIASTVTKYTGRVDALQETVDSLLLKIDDLENRSRRNNLIIFGVKEAKGERIASLERTVSKDILEDLLKLPNVDIERIHRIGRPTENKCRPVILKVFDGRDKFRILKNCGKLRDTEFSISEDFSPRVQSIRKKLWAGTKVNRSNGDKVTLVFDKVRINGTLYFWNEARNELVQSPSQ</sequence>
<reference evidence="1" key="1">
    <citation type="submission" date="2020-05" db="EMBL/GenBank/DDBJ databases">
        <title>Large-scale comparative analyses of tick genomes elucidate their genetic diversity and vector capacities.</title>
        <authorList>
            <person name="Jia N."/>
            <person name="Wang J."/>
            <person name="Shi W."/>
            <person name="Du L."/>
            <person name="Sun Y."/>
            <person name="Zhan W."/>
            <person name="Jiang J."/>
            <person name="Wang Q."/>
            <person name="Zhang B."/>
            <person name="Ji P."/>
            <person name="Sakyi L.B."/>
            <person name="Cui X."/>
            <person name="Yuan T."/>
            <person name="Jiang B."/>
            <person name="Yang W."/>
            <person name="Lam T.T.-Y."/>
            <person name="Chang Q."/>
            <person name="Ding S."/>
            <person name="Wang X."/>
            <person name="Zhu J."/>
            <person name="Ruan X."/>
            <person name="Zhao L."/>
            <person name="Wei J."/>
            <person name="Que T."/>
            <person name="Du C."/>
            <person name="Cheng J."/>
            <person name="Dai P."/>
            <person name="Han X."/>
            <person name="Huang E."/>
            <person name="Gao Y."/>
            <person name="Liu J."/>
            <person name="Shao H."/>
            <person name="Ye R."/>
            <person name="Li L."/>
            <person name="Wei W."/>
            <person name="Wang X."/>
            <person name="Wang C."/>
            <person name="Yang T."/>
            <person name="Huo Q."/>
            <person name="Li W."/>
            <person name="Guo W."/>
            <person name="Chen H."/>
            <person name="Zhou L."/>
            <person name="Ni X."/>
            <person name="Tian J."/>
            <person name="Zhou Y."/>
            <person name="Sheng Y."/>
            <person name="Liu T."/>
            <person name="Pan Y."/>
            <person name="Xia L."/>
            <person name="Li J."/>
            <person name="Zhao F."/>
            <person name="Cao W."/>
        </authorList>
    </citation>
    <scope>NUCLEOTIDE SEQUENCE</scope>
    <source>
        <strain evidence="1">Dsil-2018</strain>
    </source>
</reference>
<name>A0ACB8C4Y2_DERSI</name>